<reference evidence="1" key="1">
    <citation type="submission" date="2014-09" db="EMBL/GenBank/DDBJ databases">
        <authorList>
            <person name="Magalhaes I.L.F."/>
            <person name="Oliveira U."/>
            <person name="Santos F.R."/>
            <person name="Vidigal T.H.D.A."/>
            <person name="Brescovit A.D."/>
            <person name="Santos A.J."/>
        </authorList>
    </citation>
    <scope>NUCLEOTIDE SEQUENCE</scope>
    <source>
        <tissue evidence="1">Shoot tissue taken approximately 20 cm above the soil surface</tissue>
    </source>
</reference>
<name>A0A0A9H8X7_ARUDO</name>
<evidence type="ECO:0000313" key="1">
    <source>
        <dbReference type="EMBL" id="JAE29368.1"/>
    </source>
</evidence>
<reference evidence="1" key="2">
    <citation type="journal article" date="2015" name="Data Brief">
        <title>Shoot transcriptome of the giant reed, Arundo donax.</title>
        <authorList>
            <person name="Barrero R.A."/>
            <person name="Guerrero F.D."/>
            <person name="Moolhuijzen P."/>
            <person name="Goolsby J.A."/>
            <person name="Tidwell J."/>
            <person name="Bellgard S.E."/>
            <person name="Bellgard M.I."/>
        </authorList>
    </citation>
    <scope>NUCLEOTIDE SEQUENCE</scope>
    <source>
        <tissue evidence="1">Shoot tissue taken approximately 20 cm above the soil surface</tissue>
    </source>
</reference>
<accession>A0A0A9H8X7</accession>
<organism evidence="1">
    <name type="scientific">Arundo donax</name>
    <name type="common">Giant reed</name>
    <name type="synonym">Donax arundinaceus</name>
    <dbReference type="NCBI Taxonomy" id="35708"/>
    <lineage>
        <taxon>Eukaryota</taxon>
        <taxon>Viridiplantae</taxon>
        <taxon>Streptophyta</taxon>
        <taxon>Embryophyta</taxon>
        <taxon>Tracheophyta</taxon>
        <taxon>Spermatophyta</taxon>
        <taxon>Magnoliopsida</taxon>
        <taxon>Liliopsida</taxon>
        <taxon>Poales</taxon>
        <taxon>Poaceae</taxon>
        <taxon>PACMAD clade</taxon>
        <taxon>Arundinoideae</taxon>
        <taxon>Arundineae</taxon>
        <taxon>Arundo</taxon>
    </lineage>
</organism>
<protein>
    <submittedName>
        <fullName evidence="1">Uncharacterized protein</fullName>
    </submittedName>
</protein>
<sequence>MLSSSELRYVPDKKNISTLACAFLFILLL</sequence>
<dbReference type="EMBL" id="GBRH01168528">
    <property type="protein sequence ID" value="JAE29368.1"/>
    <property type="molecule type" value="Transcribed_RNA"/>
</dbReference>
<dbReference type="AlphaFoldDB" id="A0A0A9H8X7"/>
<proteinExistence type="predicted"/>